<keyword evidence="4" id="KW-0676">Redox-active center</keyword>
<keyword evidence="3" id="KW-1015">Disulfide bond</keyword>
<dbReference type="AlphaFoldDB" id="A0A2N3PLW2"/>
<evidence type="ECO:0000256" key="4">
    <source>
        <dbReference type="ARBA" id="ARBA00023284"/>
    </source>
</evidence>
<dbReference type="InterPro" id="IPR001853">
    <property type="entry name" value="DSBA-like_thioredoxin_dom"/>
</dbReference>
<reference evidence="7" key="1">
    <citation type="submission" date="2017-12" db="EMBL/GenBank/DDBJ databases">
        <title>Draft genome sequence of Telmatospirillum siberiense 26-4b1T, an acidotolerant peatland alphaproteobacterium potentially involved in sulfur cycling.</title>
        <authorList>
            <person name="Hausmann B."/>
            <person name="Pjevac P."/>
            <person name="Schreck K."/>
            <person name="Herbold C.W."/>
            <person name="Daims H."/>
            <person name="Wagner M."/>
            <person name="Pester M."/>
            <person name="Loy A."/>
        </authorList>
    </citation>
    <scope>NUCLEOTIDE SEQUENCE [LARGE SCALE GENOMIC DNA]</scope>
    <source>
        <strain evidence="7">26-4b1</strain>
    </source>
</reference>
<proteinExistence type="predicted"/>
<dbReference type="PANTHER" id="PTHR13887:SF14">
    <property type="entry name" value="DISULFIDE BOND FORMATION PROTEIN D"/>
    <property type="match status" value="1"/>
</dbReference>
<dbReference type="EMBL" id="PIUM01000063">
    <property type="protein sequence ID" value="PKU21389.1"/>
    <property type="molecule type" value="Genomic_DNA"/>
</dbReference>
<dbReference type="SUPFAM" id="SSF52833">
    <property type="entry name" value="Thioredoxin-like"/>
    <property type="match status" value="1"/>
</dbReference>
<evidence type="ECO:0000256" key="2">
    <source>
        <dbReference type="ARBA" id="ARBA00023002"/>
    </source>
</evidence>
<evidence type="ECO:0000259" key="5">
    <source>
        <dbReference type="PROSITE" id="PS51352"/>
    </source>
</evidence>
<evidence type="ECO:0000256" key="3">
    <source>
        <dbReference type="ARBA" id="ARBA00023157"/>
    </source>
</evidence>
<keyword evidence="2" id="KW-0560">Oxidoreductase</keyword>
<dbReference type="Pfam" id="PF18312">
    <property type="entry name" value="ScsC_N"/>
    <property type="match status" value="1"/>
</dbReference>
<evidence type="ECO:0000256" key="1">
    <source>
        <dbReference type="ARBA" id="ARBA00022729"/>
    </source>
</evidence>
<keyword evidence="7" id="KW-1185">Reference proteome</keyword>
<organism evidence="6 7">
    <name type="scientific">Telmatospirillum siberiense</name>
    <dbReference type="NCBI Taxonomy" id="382514"/>
    <lineage>
        <taxon>Bacteria</taxon>
        <taxon>Pseudomonadati</taxon>
        <taxon>Pseudomonadota</taxon>
        <taxon>Alphaproteobacteria</taxon>
        <taxon>Rhodospirillales</taxon>
        <taxon>Rhodospirillaceae</taxon>
        <taxon>Telmatospirillum</taxon>
    </lineage>
</organism>
<accession>A0A2N3PLW2</accession>
<dbReference type="GO" id="GO:0016491">
    <property type="term" value="F:oxidoreductase activity"/>
    <property type="evidence" value="ECO:0007669"/>
    <property type="project" value="UniProtKB-KW"/>
</dbReference>
<keyword evidence="1" id="KW-0732">Signal</keyword>
<dbReference type="Proteomes" id="UP000233293">
    <property type="component" value="Unassembled WGS sequence"/>
</dbReference>
<evidence type="ECO:0000313" key="7">
    <source>
        <dbReference type="Proteomes" id="UP000233293"/>
    </source>
</evidence>
<dbReference type="InterPro" id="IPR041205">
    <property type="entry name" value="ScsC_N"/>
</dbReference>
<evidence type="ECO:0000313" key="6">
    <source>
        <dbReference type="EMBL" id="PKU21389.1"/>
    </source>
</evidence>
<dbReference type="InterPro" id="IPR013766">
    <property type="entry name" value="Thioredoxin_domain"/>
</dbReference>
<dbReference type="Pfam" id="PF01323">
    <property type="entry name" value="DSBA"/>
    <property type="match status" value="1"/>
</dbReference>
<comment type="caution">
    <text evidence="6">The sequence shown here is derived from an EMBL/GenBank/DDBJ whole genome shotgun (WGS) entry which is preliminary data.</text>
</comment>
<protein>
    <recommendedName>
        <fullName evidence="5">Thioredoxin domain-containing protein</fullName>
    </recommendedName>
</protein>
<sequence length="282" mass="30529">MPRRRDPLPPDLRGQLFLLPSMKDASMTRTSTVILLLSAGVASTLTACNGLPKNDETAERQRLDGEIHDYLTSHPEILMEMSQALRQKQQTEAQEKAHAGIARNHAAIFDDASDPVGGNPAGQVTIVEFFDAECPFCKRVSPDLERLTRENNDVRIVFKEFPILGAGSVTAARAALASMKQGKYDAFHHALMADTTPEHQLAEPHIMDLARSSGLDVERLKQDMTAPDIEAKIAANKSLAQTLGITGTPGLIIGDRLTPGAMPYDAMVQAVAAARSSAADHR</sequence>
<gene>
    <name evidence="6" type="ORF">CWS72_26960</name>
</gene>
<feature type="domain" description="Thioredoxin" evidence="5">
    <location>
        <begin position="47"/>
        <end position="276"/>
    </location>
</feature>
<name>A0A2N3PLW2_9PROT</name>
<dbReference type="PANTHER" id="PTHR13887">
    <property type="entry name" value="GLUTATHIONE S-TRANSFERASE KAPPA"/>
    <property type="match status" value="1"/>
</dbReference>
<dbReference type="CDD" id="cd03023">
    <property type="entry name" value="DsbA_Com1_like"/>
    <property type="match status" value="1"/>
</dbReference>
<dbReference type="Gene3D" id="3.40.30.10">
    <property type="entry name" value="Glutaredoxin"/>
    <property type="match status" value="1"/>
</dbReference>
<dbReference type="InterPro" id="IPR036249">
    <property type="entry name" value="Thioredoxin-like_sf"/>
</dbReference>
<dbReference type="PROSITE" id="PS51352">
    <property type="entry name" value="THIOREDOXIN_2"/>
    <property type="match status" value="1"/>
</dbReference>